<keyword evidence="2" id="KW-1185">Reference proteome</keyword>
<comment type="caution">
    <text evidence="1">The sequence shown here is derived from an EMBL/GenBank/DDBJ whole genome shotgun (WGS) entry which is preliminary data.</text>
</comment>
<evidence type="ECO:0000313" key="1">
    <source>
        <dbReference type="EMBL" id="MDM4018619.1"/>
    </source>
</evidence>
<dbReference type="Proteomes" id="UP001239462">
    <property type="component" value="Unassembled WGS sequence"/>
</dbReference>
<reference evidence="1 2" key="1">
    <citation type="submission" date="2023-06" db="EMBL/GenBank/DDBJ databases">
        <title>Roseiconus lacunae JC819 isolated from Gulf of Mannar region, Tamil Nadu.</title>
        <authorList>
            <person name="Pk S."/>
            <person name="Ch S."/>
            <person name="Ch V.R."/>
        </authorList>
    </citation>
    <scope>NUCLEOTIDE SEQUENCE [LARGE SCALE GENOMIC DNA]</scope>
    <source>
        <strain evidence="1 2">JC819</strain>
    </source>
</reference>
<sequence>MNAFLEPTPILLAPVDESGTGYSGTASTRWCLRSGDTEAIPAVS</sequence>
<dbReference type="RefSeq" id="WP_289166491.1">
    <property type="nucleotide sequence ID" value="NZ_JASZZN010000023.1"/>
</dbReference>
<organism evidence="1 2">
    <name type="scientific">Roseiconus lacunae</name>
    <dbReference type="NCBI Taxonomy" id="2605694"/>
    <lineage>
        <taxon>Bacteria</taxon>
        <taxon>Pseudomonadati</taxon>
        <taxon>Planctomycetota</taxon>
        <taxon>Planctomycetia</taxon>
        <taxon>Pirellulales</taxon>
        <taxon>Pirellulaceae</taxon>
        <taxon>Roseiconus</taxon>
    </lineage>
</organism>
<evidence type="ECO:0000313" key="2">
    <source>
        <dbReference type="Proteomes" id="UP001239462"/>
    </source>
</evidence>
<name>A0ABT7PQR2_9BACT</name>
<proteinExistence type="predicted"/>
<accession>A0ABT7PQR2</accession>
<dbReference type="EMBL" id="JASZZN010000023">
    <property type="protein sequence ID" value="MDM4018619.1"/>
    <property type="molecule type" value="Genomic_DNA"/>
</dbReference>
<gene>
    <name evidence="1" type="ORF">QTN89_24415</name>
</gene>
<protein>
    <submittedName>
        <fullName evidence="1">Uncharacterized protein</fullName>
    </submittedName>
</protein>